<evidence type="ECO:0000313" key="1">
    <source>
        <dbReference type="EMBL" id="JAH33634.1"/>
    </source>
</evidence>
<dbReference type="AlphaFoldDB" id="A0A0E9RWQ6"/>
<proteinExistence type="predicted"/>
<accession>A0A0E9RWQ6</accession>
<dbReference type="EMBL" id="GBXM01074943">
    <property type="protein sequence ID" value="JAH33634.1"/>
    <property type="molecule type" value="Transcribed_RNA"/>
</dbReference>
<reference evidence="1" key="2">
    <citation type="journal article" date="2015" name="Fish Shellfish Immunol.">
        <title>Early steps in the European eel (Anguilla anguilla)-Vibrio vulnificus interaction in the gills: Role of the RtxA13 toxin.</title>
        <authorList>
            <person name="Callol A."/>
            <person name="Pajuelo D."/>
            <person name="Ebbesson L."/>
            <person name="Teles M."/>
            <person name="MacKenzie S."/>
            <person name="Amaro C."/>
        </authorList>
    </citation>
    <scope>NUCLEOTIDE SEQUENCE</scope>
</reference>
<name>A0A0E9RWQ6_ANGAN</name>
<reference evidence="1" key="1">
    <citation type="submission" date="2014-11" db="EMBL/GenBank/DDBJ databases">
        <authorList>
            <person name="Amaro Gonzalez C."/>
        </authorList>
    </citation>
    <scope>NUCLEOTIDE SEQUENCE</scope>
</reference>
<organism evidence="1">
    <name type="scientific">Anguilla anguilla</name>
    <name type="common">European freshwater eel</name>
    <name type="synonym">Muraena anguilla</name>
    <dbReference type="NCBI Taxonomy" id="7936"/>
    <lineage>
        <taxon>Eukaryota</taxon>
        <taxon>Metazoa</taxon>
        <taxon>Chordata</taxon>
        <taxon>Craniata</taxon>
        <taxon>Vertebrata</taxon>
        <taxon>Euteleostomi</taxon>
        <taxon>Actinopterygii</taxon>
        <taxon>Neopterygii</taxon>
        <taxon>Teleostei</taxon>
        <taxon>Anguilliformes</taxon>
        <taxon>Anguillidae</taxon>
        <taxon>Anguilla</taxon>
    </lineage>
</organism>
<protein>
    <submittedName>
        <fullName evidence="1">Uncharacterized protein</fullName>
    </submittedName>
</protein>
<sequence length="28" mass="3193">MSLELPSLYITVFVSLANKNNKLQINNK</sequence>